<dbReference type="SUPFAM" id="SSF51445">
    <property type="entry name" value="(Trans)glycosidases"/>
    <property type="match status" value="1"/>
</dbReference>
<gene>
    <name evidence="1" type="ORF">IscW_ISCW007088</name>
</gene>
<protein>
    <recommendedName>
        <fullName evidence="4">Alpha-amylase</fullName>
    </recommendedName>
</protein>
<proteinExistence type="predicted"/>
<dbReference type="PANTHER" id="PTHR46673">
    <property type="entry name" value="4F2 CELL-SURFACE ANTIGEN HEAVY CHAIN"/>
    <property type="match status" value="1"/>
</dbReference>
<dbReference type="GO" id="GO:0006865">
    <property type="term" value="P:amino acid transport"/>
    <property type="evidence" value="ECO:0007669"/>
    <property type="project" value="InterPro"/>
</dbReference>
<reference evidence="1 3" key="1">
    <citation type="submission" date="2008-03" db="EMBL/GenBank/DDBJ databases">
        <title>Annotation of Ixodes scapularis.</title>
        <authorList>
            <consortium name="Ixodes scapularis Genome Project Consortium"/>
            <person name="Caler E."/>
            <person name="Hannick L.I."/>
            <person name="Bidwell S."/>
            <person name="Joardar V."/>
            <person name="Thiagarajan M."/>
            <person name="Amedeo P."/>
            <person name="Galinsky K.J."/>
            <person name="Schobel S."/>
            <person name="Inman J."/>
            <person name="Hostetler J."/>
            <person name="Miller J."/>
            <person name="Hammond M."/>
            <person name="Megy K."/>
            <person name="Lawson D."/>
            <person name="Kodira C."/>
            <person name="Sutton G."/>
            <person name="Meyer J."/>
            <person name="Hill C.A."/>
            <person name="Birren B."/>
            <person name="Nene V."/>
            <person name="Collins F."/>
            <person name="Alarcon-Chaidez F."/>
            <person name="Wikel S."/>
            <person name="Strausberg R."/>
        </authorList>
    </citation>
    <scope>NUCLEOTIDE SEQUENCE [LARGE SCALE GENOMIC DNA]</scope>
    <source>
        <strain evidence="3">Wikel</strain>
        <strain evidence="1">Wikel colony</strain>
    </source>
</reference>
<dbReference type="AlphaFoldDB" id="B7PWT0"/>
<dbReference type="EMBL" id="ABJB010791160">
    <property type="status" value="NOT_ANNOTATED_CDS"/>
    <property type="molecule type" value="Genomic_DNA"/>
</dbReference>
<accession>B7PWT0</accession>
<dbReference type="VEuPathDB" id="VectorBase:ISCI007088"/>
<dbReference type="EMBL" id="DS809963">
    <property type="protein sequence ID" value="EEC11052.1"/>
    <property type="molecule type" value="Genomic_DNA"/>
</dbReference>
<name>B7PWT0_IXOSC</name>
<dbReference type="InterPro" id="IPR017853">
    <property type="entry name" value="GH"/>
</dbReference>
<dbReference type="InParanoid" id="B7PWT0"/>
<dbReference type="VEuPathDB" id="VectorBase:ISCW007088"/>
<dbReference type="PaxDb" id="6945-B7PWT0"/>
<evidence type="ECO:0000313" key="2">
    <source>
        <dbReference type="EnsemblMetazoa" id="ISCW007088-PA"/>
    </source>
</evidence>
<dbReference type="Gene3D" id="3.20.20.80">
    <property type="entry name" value="Glycosidases"/>
    <property type="match status" value="1"/>
</dbReference>
<dbReference type="InterPro" id="IPR042280">
    <property type="entry name" value="SLC3A2"/>
</dbReference>
<dbReference type="EMBL" id="ABJB011071287">
    <property type="status" value="NOT_ANNOTATED_CDS"/>
    <property type="molecule type" value="Genomic_DNA"/>
</dbReference>
<evidence type="ECO:0008006" key="4">
    <source>
        <dbReference type="Google" id="ProtNLM"/>
    </source>
</evidence>
<dbReference type="OrthoDB" id="1740265at2759"/>
<dbReference type="Proteomes" id="UP000001555">
    <property type="component" value="Unassembled WGS sequence"/>
</dbReference>
<reference evidence="2" key="2">
    <citation type="submission" date="2020-05" db="UniProtKB">
        <authorList>
            <consortium name="EnsemblMetazoa"/>
        </authorList>
    </citation>
    <scope>IDENTIFICATION</scope>
    <source>
        <strain evidence="2">wikel</strain>
    </source>
</reference>
<dbReference type="STRING" id="6945.B7PWT0"/>
<keyword evidence="3" id="KW-1185">Reference proteome</keyword>
<sequence length="313" mass="35054">VREDVFRSVKLWLDKGIDGFYVKHLDRLQVQDDRELYEVLLSWRRLLDDLDAVDGRGRILMTSVDIVGHLAGSVFLQPVLELFDLLDVPVAVEGGPANVSEVFGSRVREVLRLRNSSTGPWFSWNIGDSESSRLASRVDVDPLTALFTLWALPGSISVLYGDEIGLRDAFDVTSGRVTNFTRSTPWIPVHPDHTSRNVDNATEVIDALARLTDVKSDIVTLFMDGVPNFRRKKSNCRVLSQASDVLVLERFYPRRARYGAVINFAPVGVTRDLSDFWFEGNVVAGTGASLPTRVNFRELYLEPSEALLVEITS</sequence>
<dbReference type="EnsemblMetazoa" id="ISCW007088-RA">
    <property type="protein sequence ID" value="ISCW007088-PA"/>
    <property type="gene ID" value="ISCW007088"/>
</dbReference>
<organism>
    <name type="scientific">Ixodes scapularis</name>
    <name type="common">Black-legged tick</name>
    <name type="synonym">Deer tick</name>
    <dbReference type="NCBI Taxonomy" id="6945"/>
    <lineage>
        <taxon>Eukaryota</taxon>
        <taxon>Metazoa</taxon>
        <taxon>Ecdysozoa</taxon>
        <taxon>Arthropoda</taxon>
        <taxon>Chelicerata</taxon>
        <taxon>Arachnida</taxon>
        <taxon>Acari</taxon>
        <taxon>Parasitiformes</taxon>
        <taxon>Ixodida</taxon>
        <taxon>Ixodoidea</taxon>
        <taxon>Ixodidae</taxon>
        <taxon>Ixodinae</taxon>
        <taxon>Ixodes</taxon>
    </lineage>
</organism>
<dbReference type="HOGENOM" id="CLU_890190_0_0_1"/>
<dbReference type="VEuPathDB" id="VectorBase:ISCP_005889"/>
<evidence type="ECO:0000313" key="3">
    <source>
        <dbReference type="Proteomes" id="UP000001555"/>
    </source>
</evidence>
<evidence type="ECO:0000313" key="1">
    <source>
        <dbReference type="EMBL" id="EEC11052.1"/>
    </source>
</evidence>
<dbReference type="PANTHER" id="PTHR46673:SF2">
    <property type="entry name" value="4F2 CELL-SURFACE ANTIGEN HEAVY CHAIN-LIKE"/>
    <property type="match status" value="1"/>
</dbReference>
<feature type="non-terminal residue" evidence="1">
    <location>
        <position position="1"/>
    </location>
</feature>